<dbReference type="SUPFAM" id="SSF55961">
    <property type="entry name" value="Bet v1-like"/>
    <property type="match status" value="1"/>
</dbReference>
<gene>
    <name evidence="3" type="ORF">AWB69_04820</name>
</gene>
<dbReference type="InterPro" id="IPR013538">
    <property type="entry name" value="ASHA1/2-like_C"/>
</dbReference>
<reference evidence="3 4" key="1">
    <citation type="submission" date="2016-01" db="EMBL/GenBank/DDBJ databases">
        <authorList>
            <person name="Oliw E.H."/>
        </authorList>
    </citation>
    <scope>NUCLEOTIDE SEQUENCE [LARGE SCALE GENOMIC DNA]</scope>
    <source>
        <strain evidence="3">LMG 27134</strain>
    </source>
</reference>
<comment type="similarity">
    <text evidence="1">Belongs to the AHA1 family.</text>
</comment>
<dbReference type="InterPro" id="IPR023393">
    <property type="entry name" value="START-like_dom_sf"/>
</dbReference>
<proteinExistence type="inferred from homology"/>
<dbReference type="OrthoDB" id="9805228at2"/>
<name>A0A158HVV6_9BURK</name>
<dbReference type="AlphaFoldDB" id="A0A158HVV6"/>
<dbReference type="EMBL" id="FCOK02000035">
    <property type="protein sequence ID" value="SAL47840.1"/>
    <property type="molecule type" value="Genomic_DNA"/>
</dbReference>
<protein>
    <submittedName>
        <fullName evidence="3">Activator of Hsp90 ATPase 1 family protein</fullName>
    </submittedName>
</protein>
<dbReference type="Proteomes" id="UP000054683">
    <property type="component" value="Unassembled WGS sequence"/>
</dbReference>
<dbReference type="Pfam" id="PF08327">
    <property type="entry name" value="AHSA1"/>
    <property type="match status" value="1"/>
</dbReference>
<sequence length="146" mass="16961">MPTQPSLTLQRRINAKPAKIYAAWTEPSQIVKWMHPYNNEVIHAEMDVRVGGRFRIVMRTPEGEEHDVSGVYQEVVPDEKLVYTWVWRSTPERESLVTFTLRREGEGDGERTLLTLKHEQFADEAARESHEGGWNQVLDELARQFA</sequence>
<evidence type="ECO:0000259" key="2">
    <source>
        <dbReference type="Pfam" id="PF08327"/>
    </source>
</evidence>
<accession>A0A158HVV6</accession>
<feature type="domain" description="Activator of Hsp90 ATPase homologue 1/2-like C-terminal" evidence="2">
    <location>
        <begin position="14"/>
        <end position="143"/>
    </location>
</feature>
<evidence type="ECO:0000313" key="3">
    <source>
        <dbReference type="EMBL" id="SAL47840.1"/>
    </source>
</evidence>
<evidence type="ECO:0000256" key="1">
    <source>
        <dbReference type="ARBA" id="ARBA00006817"/>
    </source>
</evidence>
<dbReference type="Gene3D" id="3.30.530.20">
    <property type="match status" value="1"/>
</dbReference>
<organism evidence="3 4">
    <name type="scientific">Caballeronia udeis</name>
    <dbReference type="NCBI Taxonomy" id="1232866"/>
    <lineage>
        <taxon>Bacteria</taxon>
        <taxon>Pseudomonadati</taxon>
        <taxon>Pseudomonadota</taxon>
        <taxon>Betaproteobacteria</taxon>
        <taxon>Burkholderiales</taxon>
        <taxon>Burkholderiaceae</taxon>
        <taxon>Caballeronia</taxon>
    </lineage>
</organism>
<evidence type="ECO:0000313" key="4">
    <source>
        <dbReference type="Proteomes" id="UP000054683"/>
    </source>
</evidence>
<dbReference type="CDD" id="cd07814">
    <property type="entry name" value="SRPBCC_CalC_Aha1-like"/>
    <property type="match status" value="1"/>
</dbReference>
<dbReference type="RefSeq" id="WP_062089211.1">
    <property type="nucleotide sequence ID" value="NZ_FCOK02000035.1"/>
</dbReference>